<dbReference type="EMBL" id="AP004132">
    <property type="protein sequence ID" value="BAD21702.1"/>
    <property type="molecule type" value="Genomic_DNA"/>
</dbReference>
<dbReference type="EMBL" id="AP005322">
    <property type="protein sequence ID" value="BAD22095.1"/>
    <property type="molecule type" value="Genomic_DNA"/>
</dbReference>
<evidence type="ECO:0000313" key="3">
    <source>
        <dbReference type="EMBL" id="BAD22095.1"/>
    </source>
</evidence>
<proteinExistence type="predicted"/>
<dbReference type="AlphaFoldDB" id="Q6K5N0"/>
<gene>
    <name evidence="2" type="ORF">OJ1089_A02.26</name>
    <name evidence="3" type="ORF">P0677G01.3</name>
</gene>
<reference evidence="2" key="1">
    <citation type="submission" date="2001-09" db="EMBL/GenBank/DDBJ databases">
        <title>Oryza sativa nipponbare(GA3) genomic DNA, chromosome 2, BAC clone:OJ1089_A02.</title>
        <authorList>
            <person name="Sasaki T."/>
            <person name="Matsumoto T."/>
            <person name="Yamamoto K."/>
        </authorList>
    </citation>
    <scope>NUCLEOTIDE SEQUENCE</scope>
</reference>
<feature type="compositionally biased region" description="Basic residues" evidence="1">
    <location>
        <begin position="91"/>
        <end position="108"/>
    </location>
</feature>
<feature type="compositionally biased region" description="Basic residues" evidence="1">
    <location>
        <begin position="61"/>
        <end position="73"/>
    </location>
</feature>
<dbReference type="Proteomes" id="UP000000763">
    <property type="component" value="Chromosome 2"/>
</dbReference>
<organism evidence="3 4">
    <name type="scientific">Oryza sativa subsp. japonica</name>
    <name type="common">Rice</name>
    <dbReference type="NCBI Taxonomy" id="39947"/>
    <lineage>
        <taxon>Eukaryota</taxon>
        <taxon>Viridiplantae</taxon>
        <taxon>Streptophyta</taxon>
        <taxon>Embryophyta</taxon>
        <taxon>Tracheophyta</taxon>
        <taxon>Spermatophyta</taxon>
        <taxon>Magnoliopsida</taxon>
        <taxon>Liliopsida</taxon>
        <taxon>Poales</taxon>
        <taxon>Poaceae</taxon>
        <taxon>BOP clade</taxon>
        <taxon>Oryzoideae</taxon>
        <taxon>Oryzeae</taxon>
        <taxon>Oryzinae</taxon>
        <taxon>Oryza</taxon>
        <taxon>Oryza sativa</taxon>
    </lineage>
</organism>
<evidence type="ECO:0000313" key="4">
    <source>
        <dbReference type="Proteomes" id="UP000000763"/>
    </source>
</evidence>
<reference evidence="4" key="4">
    <citation type="journal article" date="2008" name="Nucleic Acids Res.">
        <title>The rice annotation project database (RAP-DB): 2008 update.</title>
        <authorList>
            <consortium name="The rice annotation project (RAP)"/>
        </authorList>
    </citation>
    <scope>GENOME REANNOTATION</scope>
    <source>
        <strain evidence="4">cv. Nipponbare</strain>
    </source>
</reference>
<accession>Q6K5N0</accession>
<feature type="region of interest" description="Disordered" evidence="1">
    <location>
        <begin position="61"/>
        <end position="122"/>
    </location>
</feature>
<reference evidence="3" key="2">
    <citation type="submission" date="2002-05" db="EMBL/GenBank/DDBJ databases">
        <title>Oryza sativa nipponbare(GA3) genomic DNA, chromosome 2, PAC clone:P0677G01.</title>
        <authorList>
            <person name="Sasaki T."/>
            <person name="Matsumoto T."/>
            <person name="Katayose Y."/>
        </authorList>
    </citation>
    <scope>NUCLEOTIDE SEQUENCE</scope>
</reference>
<protein>
    <submittedName>
        <fullName evidence="3">Uncharacterized protein</fullName>
    </submittedName>
</protein>
<name>Q6K5N0_ORYSJ</name>
<evidence type="ECO:0000313" key="2">
    <source>
        <dbReference type="EMBL" id="BAD21702.1"/>
    </source>
</evidence>
<reference evidence="4" key="3">
    <citation type="journal article" date="2005" name="Nature">
        <title>The map-based sequence of the rice genome.</title>
        <authorList>
            <consortium name="International rice genome sequencing project (IRGSP)"/>
            <person name="Matsumoto T."/>
            <person name="Wu J."/>
            <person name="Kanamori H."/>
            <person name="Katayose Y."/>
            <person name="Fujisawa M."/>
            <person name="Namiki N."/>
            <person name="Mizuno H."/>
            <person name="Yamamoto K."/>
            <person name="Antonio B.A."/>
            <person name="Baba T."/>
            <person name="Sakata K."/>
            <person name="Nagamura Y."/>
            <person name="Aoki H."/>
            <person name="Arikawa K."/>
            <person name="Arita K."/>
            <person name="Bito T."/>
            <person name="Chiden Y."/>
            <person name="Fujitsuka N."/>
            <person name="Fukunaka R."/>
            <person name="Hamada M."/>
            <person name="Harada C."/>
            <person name="Hayashi A."/>
            <person name="Hijishita S."/>
            <person name="Honda M."/>
            <person name="Hosokawa S."/>
            <person name="Ichikawa Y."/>
            <person name="Idonuma A."/>
            <person name="Iijima M."/>
            <person name="Ikeda M."/>
            <person name="Ikeno M."/>
            <person name="Ito K."/>
            <person name="Ito S."/>
            <person name="Ito T."/>
            <person name="Ito Y."/>
            <person name="Ito Y."/>
            <person name="Iwabuchi A."/>
            <person name="Kamiya K."/>
            <person name="Karasawa W."/>
            <person name="Kurita K."/>
            <person name="Katagiri S."/>
            <person name="Kikuta A."/>
            <person name="Kobayashi H."/>
            <person name="Kobayashi N."/>
            <person name="Machita K."/>
            <person name="Maehara T."/>
            <person name="Masukawa M."/>
            <person name="Mizubayashi T."/>
            <person name="Mukai Y."/>
            <person name="Nagasaki H."/>
            <person name="Nagata Y."/>
            <person name="Naito S."/>
            <person name="Nakashima M."/>
            <person name="Nakama Y."/>
            <person name="Nakamichi Y."/>
            <person name="Nakamura M."/>
            <person name="Meguro A."/>
            <person name="Negishi M."/>
            <person name="Ohta I."/>
            <person name="Ohta T."/>
            <person name="Okamoto M."/>
            <person name="Ono N."/>
            <person name="Saji S."/>
            <person name="Sakaguchi M."/>
            <person name="Sakai K."/>
            <person name="Shibata M."/>
            <person name="Shimokawa T."/>
            <person name="Song J."/>
            <person name="Takazaki Y."/>
            <person name="Terasawa K."/>
            <person name="Tsugane M."/>
            <person name="Tsuji K."/>
            <person name="Ueda S."/>
            <person name="Waki K."/>
            <person name="Yamagata H."/>
            <person name="Yamamoto M."/>
            <person name="Yamamoto S."/>
            <person name="Yamane H."/>
            <person name="Yoshiki S."/>
            <person name="Yoshihara R."/>
            <person name="Yukawa K."/>
            <person name="Zhong H."/>
            <person name="Yano M."/>
            <person name="Yuan Q."/>
            <person name="Ouyang S."/>
            <person name="Liu J."/>
            <person name="Jones K.M."/>
            <person name="Gansberger K."/>
            <person name="Moffat K."/>
            <person name="Hill J."/>
            <person name="Bera J."/>
            <person name="Fadrosh D."/>
            <person name="Jin S."/>
            <person name="Johri S."/>
            <person name="Kim M."/>
            <person name="Overton L."/>
            <person name="Reardon M."/>
            <person name="Tsitrin T."/>
            <person name="Vuong H."/>
            <person name="Weaver B."/>
            <person name="Ciecko A."/>
            <person name="Tallon L."/>
            <person name="Jackson J."/>
            <person name="Pai G."/>
            <person name="Aken S.V."/>
            <person name="Utterback T."/>
            <person name="Reidmuller S."/>
            <person name="Feldblyum T."/>
            <person name="Hsiao J."/>
            <person name="Zismann V."/>
            <person name="Iobst S."/>
            <person name="de Vazeille A.R."/>
            <person name="Buell C.R."/>
            <person name="Ying K."/>
            <person name="Li Y."/>
            <person name="Lu T."/>
            <person name="Huang Y."/>
            <person name="Zhao Q."/>
            <person name="Feng Q."/>
            <person name="Zhang L."/>
            <person name="Zhu J."/>
            <person name="Weng Q."/>
            <person name="Mu J."/>
            <person name="Lu Y."/>
            <person name="Fan D."/>
            <person name="Liu Y."/>
            <person name="Guan J."/>
            <person name="Zhang Y."/>
            <person name="Yu S."/>
            <person name="Liu X."/>
            <person name="Zhang Y."/>
            <person name="Hong G."/>
            <person name="Han B."/>
            <person name="Choisne N."/>
            <person name="Demange N."/>
            <person name="Orjeda G."/>
            <person name="Samain S."/>
            <person name="Cattolico L."/>
            <person name="Pelletier E."/>
            <person name="Couloux A."/>
            <person name="Segurens B."/>
            <person name="Wincker P."/>
            <person name="D'Hont A."/>
            <person name="Scarpelli C."/>
            <person name="Weissenbach J."/>
            <person name="Salanoubat M."/>
            <person name="Quetier F."/>
            <person name="Yu Y."/>
            <person name="Kim H.R."/>
            <person name="Rambo T."/>
            <person name="Currie J."/>
            <person name="Collura K."/>
            <person name="Luo M."/>
            <person name="Yang T."/>
            <person name="Ammiraju J.S.S."/>
            <person name="Engler F."/>
            <person name="Soderlund C."/>
            <person name="Wing R.A."/>
            <person name="Palmer L.E."/>
            <person name="de la Bastide M."/>
            <person name="Spiegel L."/>
            <person name="Nascimento L."/>
            <person name="Zutavern T."/>
            <person name="O'Shaughnessy A."/>
            <person name="Dike S."/>
            <person name="Dedhia N."/>
            <person name="Preston R."/>
            <person name="Balija V."/>
            <person name="McCombie W.R."/>
            <person name="Chow T."/>
            <person name="Chen H."/>
            <person name="Chung M."/>
            <person name="Chen C."/>
            <person name="Shaw J."/>
            <person name="Wu H."/>
            <person name="Hsiao K."/>
            <person name="Chao Y."/>
            <person name="Chu M."/>
            <person name="Cheng C."/>
            <person name="Hour A."/>
            <person name="Lee P."/>
            <person name="Lin S."/>
            <person name="Lin Y."/>
            <person name="Liou J."/>
            <person name="Liu S."/>
            <person name="Hsing Y."/>
            <person name="Raghuvanshi S."/>
            <person name="Mohanty A."/>
            <person name="Bharti A.K."/>
            <person name="Gaur A."/>
            <person name="Gupta V."/>
            <person name="Kumar D."/>
            <person name="Ravi V."/>
            <person name="Vij S."/>
            <person name="Kapur A."/>
            <person name="Khurana P."/>
            <person name="Khurana P."/>
            <person name="Khurana J.P."/>
            <person name="Tyagi A.K."/>
            <person name="Gaikwad K."/>
            <person name="Singh A."/>
            <person name="Dalal V."/>
            <person name="Srivastava S."/>
            <person name="Dixit A."/>
            <person name="Pal A.K."/>
            <person name="Ghazi I.A."/>
            <person name="Yadav M."/>
            <person name="Pandit A."/>
            <person name="Bhargava A."/>
            <person name="Sureshbabu K."/>
            <person name="Batra K."/>
            <person name="Sharma T.R."/>
            <person name="Mohapatra T."/>
            <person name="Singh N.K."/>
            <person name="Messing J."/>
            <person name="Nelson A.B."/>
            <person name="Fuks G."/>
            <person name="Kavchok S."/>
            <person name="Keizer G."/>
            <person name="Linton E."/>
            <person name="Llaca V."/>
            <person name="Song R."/>
            <person name="Tanyolac B."/>
            <person name="Young S."/>
            <person name="Ho-Il K."/>
            <person name="Hahn J.H."/>
            <person name="Sangsakoo G."/>
            <person name="Vanavichit A."/>
            <person name="de Mattos Luiz.A.T."/>
            <person name="Zimmer P.D."/>
            <person name="Malone G."/>
            <person name="Dellagostin O."/>
            <person name="de Oliveira A.C."/>
            <person name="Bevan M."/>
            <person name="Bancroft I."/>
            <person name="Minx P."/>
            <person name="Cordum H."/>
            <person name="Wilson R."/>
            <person name="Cheng Z."/>
            <person name="Jin W."/>
            <person name="Jiang J."/>
            <person name="Leong S.A."/>
            <person name="Iwama H."/>
            <person name="Gojobori T."/>
            <person name="Itoh T."/>
            <person name="Niimura Y."/>
            <person name="Fujii Y."/>
            <person name="Habara T."/>
            <person name="Sakai H."/>
            <person name="Sato Y."/>
            <person name="Wilson G."/>
            <person name="Kumar K."/>
            <person name="McCouch S."/>
            <person name="Juretic N."/>
            <person name="Hoen D."/>
            <person name="Wright S."/>
            <person name="Bruskiewich R."/>
            <person name="Bureau T."/>
            <person name="Miyao A."/>
            <person name="Hirochika H."/>
            <person name="Nishikawa T."/>
            <person name="Kadowaki K."/>
            <person name="Sugiura M."/>
            <person name="Burr B."/>
            <person name="Sasaki T."/>
        </authorList>
    </citation>
    <scope>NUCLEOTIDE SEQUENCE [LARGE SCALE GENOMIC DNA]</scope>
    <source>
        <strain evidence="4">cv. Nipponbare</strain>
    </source>
</reference>
<sequence>MNLYIKLSVCVPRLIPGRGFYAQISSEITCEFLGVTLGFKEGRPSMATRRRCTVAGDGNWRHRRRRRTARKATARAQWTAVNTGERERGRRGSSHRGVGRRGKGRRRMTAASGGRRDERVDDAALDLARPTAAMEWHDGGANRG</sequence>
<evidence type="ECO:0000256" key="1">
    <source>
        <dbReference type="SAM" id="MobiDB-lite"/>
    </source>
</evidence>